<dbReference type="PANTHER" id="PTHR47959">
    <property type="entry name" value="ATP-DEPENDENT RNA HELICASE RHLE-RELATED"/>
    <property type="match status" value="1"/>
</dbReference>
<feature type="domain" description="Helicase ATP-binding" evidence="8">
    <location>
        <begin position="33"/>
        <end position="204"/>
    </location>
</feature>
<dbReference type="CDD" id="cd00268">
    <property type="entry name" value="DEADc"/>
    <property type="match status" value="1"/>
</dbReference>
<feature type="compositionally biased region" description="Basic residues" evidence="7">
    <location>
        <begin position="427"/>
        <end position="439"/>
    </location>
</feature>
<dbReference type="PROSITE" id="PS51195">
    <property type="entry name" value="Q_MOTIF"/>
    <property type="match status" value="1"/>
</dbReference>
<evidence type="ECO:0000313" key="11">
    <source>
        <dbReference type="EMBL" id="NBI29899.1"/>
    </source>
</evidence>
<dbReference type="OrthoDB" id="9805696at2"/>
<protein>
    <submittedName>
        <fullName evidence="11">DEAD/DEAH box helicase</fullName>
    </submittedName>
</protein>
<dbReference type="InterPro" id="IPR027417">
    <property type="entry name" value="P-loop_NTPase"/>
</dbReference>
<name>A0A6N9Q4W9_9BACL</name>
<dbReference type="InterPro" id="IPR014014">
    <property type="entry name" value="RNA_helicase_DEAD_Q_motif"/>
</dbReference>
<dbReference type="InterPro" id="IPR050079">
    <property type="entry name" value="DEAD_box_RNA_helicase"/>
</dbReference>
<reference evidence="11 12" key="1">
    <citation type="submission" date="2019-01" db="EMBL/GenBank/DDBJ databases">
        <title>Chengkuizengella sp. nov., isolated from deep-sea sediment of East Pacific Ocean.</title>
        <authorList>
            <person name="Yang J."/>
            <person name="Lai Q."/>
            <person name="Shao Z."/>
        </authorList>
    </citation>
    <scope>NUCLEOTIDE SEQUENCE [LARGE SCALE GENOMIC DNA]</scope>
    <source>
        <strain evidence="11 12">YPA3-1-1</strain>
    </source>
</reference>
<dbReference type="RefSeq" id="WP_160646706.1">
    <property type="nucleotide sequence ID" value="NZ_SIJB01000028.1"/>
</dbReference>
<feature type="domain" description="DEAD-box RNA helicase Q" evidence="10">
    <location>
        <begin position="2"/>
        <end position="30"/>
    </location>
</feature>
<feature type="compositionally biased region" description="Basic and acidic residues" evidence="7">
    <location>
        <begin position="389"/>
        <end position="426"/>
    </location>
</feature>
<dbReference type="GO" id="GO:0003724">
    <property type="term" value="F:RNA helicase activity"/>
    <property type="evidence" value="ECO:0007669"/>
    <property type="project" value="InterPro"/>
</dbReference>
<feature type="compositionally biased region" description="Basic and acidic residues" evidence="7">
    <location>
        <begin position="367"/>
        <end position="378"/>
    </location>
</feature>
<evidence type="ECO:0000259" key="8">
    <source>
        <dbReference type="PROSITE" id="PS51192"/>
    </source>
</evidence>
<dbReference type="Proteomes" id="UP000448943">
    <property type="component" value="Unassembled WGS sequence"/>
</dbReference>
<dbReference type="InterPro" id="IPR011545">
    <property type="entry name" value="DEAD/DEAH_box_helicase_dom"/>
</dbReference>
<evidence type="ECO:0000256" key="5">
    <source>
        <dbReference type="ARBA" id="ARBA00038437"/>
    </source>
</evidence>
<evidence type="ECO:0000259" key="10">
    <source>
        <dbReference type="PROSITE" id="PS51195"/>
    </source>
</evidence>
<dbReference type="InterPro" id="IPR014001">
    <property type="entry name" value="Helicase_ATP-bd"/>
</dbReference>
<comment type="caution">
    <text evidence="11">The sequence shown here is derived from an EMBL/GenBank/DDBJ whole genome shotgun (WGS) entry which is preliminary data.</text>
</comment>
<comment type="similarity">
    <text evidence="5">Belongs to the DEAD box helicase family.</text>
</comment>
<accession>A0A6N9Q4W9</accession>
<dbReference type="SMART" id="SM00487">
    <property type="entry name" value="DEXDc"/>
    <property type="match status" value="1"/>
</dbReference>
<dbReference type="AlphaFoldDB" id="A0A6N9Q4W9"/>
<evidence type="ECO:0000256" key="6">
    <source>
        <dbReference type="PROSITE-ProRule" id="PRU00552"/>
    </source>
</evidence>
<dbReference type="GO" id="GO:0005829">
    <property type="term" value="C:cytosol"/>
    <property type="evidence" value="ECO:0007669"/>
    <property type="project" value="TreeGrafter"/>
</dbReference>
<gene>
    <name evidence="11" type="ORF">ERL59_13115</name>
</gene>
<dbReference type="PROSITE" id="PS51194">
    <property type="entry name" value="HELICASE_CTER"/>
    <property type="match status" value="1"/>
</dbReference>
<dbReference type="GO" id="GO:0016787">
    <property type="term" value="F:hydrolase activity"/>
    <property type="evidence" value="ECO:0007669"/>
    <property type="project" value="UniProtKB-KW"/>
</dbReference>
<evidence type="ECO:0000256" key="3">
    <source>
        <dbReference type="ARBA" id="ARBA00022806"/>
    </source>
</evidence>
<evidence type="ECO:0000256" key="2">
    <source>
        <dbReference type="ARBA" id="ARBA00022801"/>
    </source>
</evidence>
<dbReference type="GO" id="GO:0003676">
    <property type="term" value="F:nucleic acid binding"/>
    <property type="evidence" value="ECO:0007669"/>
    <property type="project" value="InterPro"/>
</dbReference>
<keyword evidence="2" id="KW-0378">Hydrolase</keyword>
<dbReference type="SUPFAM" id="SSF52540">
    <property type="entry name" value="P-loop containing nucleoside triphosphate hydrolases"/>
    <property type="match status" value="1"/>
</dbReference>
<dbReference type="InterPro" id="IPR044742">
    <property type="entry name" value="DEAD/DEAH_RhlB"/>
</dbReference>
<evidence type="ECO:0000259" key="9">
    <source>
        <dbReference type="PROSITE" id="PS51194"/>
    </source>
</evidence>
<organism evidence="11 12">
    <name type="scientific">Chengkuizengella marina</name>
    <dbReference type="NCBI Taxonomy" id="2507566"/>
    <lineage>
        <taxon>Bacteria</taxon>
        <taxon>Bacillati</taxon>
        <taxon>Bacillota</taxon>
        <taxon>Bacilli</taxon>
        <taxon>Bacillales</taxon>
        <taxon>Paenibacillaceae</taxon>
        <taxon>Chengkuizengella</taxon>
    </lineage>
</organism>
<feature type="short sequence motif" description="Q motif" evidence="6">
    <location>
        <begin position="2"/>
        <end position="30"/>
    </location>
</feature>
<keyword evidence="1" id="KW-0547">Nucleotide-binding</keyword>
<dbReference type="Pfam" id="PF00270">
    <property type="entry name" value="DEAD"/>
    <property type="match status" value="1"/>
</dbReference>
<keyword evidence="12" id="KW-1185">Reference proteome</keyword>
<dbReference type="Gene3D" id="3.40.50.300">
    <property type="entry name" value="P-loop containing nucleotide triphosphate hydrolases"/>
    <property type="match status" value="2"/>
</dbReference>
<sequence length="459" mass="51556">MQNFLQLGISEEINNFLKENGIFKPTPIQQQAIPHLLEGKDVIGKAQTGTGKTLAFVLPILEKIDPDKPEIQAIIVTPTRELALQVTSEVKKLVAKIQKLNVLAVYGGQDVEKQLHKLKGNNQIIVGTPGRIIDHLGRGTIKLTNVSMLVLDEADQMLHIGFLSEVEEIIQRTPSSRQTMLFSATMPQQVRSLANRYMRKPEDIRVKDTEVTVKDIKQIAIETTDRAKEDALVSTIEKYRPFLAIIFCRTKRRASKLNEALREKGLNSDELHGDLSQAKREQVMKRFRELKVQFLIATDVAARGLDVEGVTHVVNYDIPQDVESYVHRIGRTGRAGEKGLAITFVAPKDRVALNQIEKGINMPIKKQNVDGHVAEDRSKKTKKVNQKRNNNDEGKFGKKENKGQKGRRGESRRGEGRASSKPSEKRNKVKAGKPAKFAKKSSNSNKRGANQKQKKNSYR</sequence>
<evidence type="ECO:0000256" key="7">
    <source>
        <dbReference type="SAM" id="MobiDB-lite"/>
    </source>
</evidence>
<keyword evidence="3 11" id="KW-0347">Helicase</keyword>
<feature type="domain" description="Helicase C-terminal" evidence="9">
    <location>
        <begin position="215"/>
        <end position="377"/>
    </location>
</feature>
<dbReference type="PANTHER" id="PTHR47959:SF1">
    <property type="entry name" value="ATP-DEPENDENT RNA HELICASE DBPA"/>
    <property type="match status" value="1"/>
</dbReference>
<dbReference type="PROSITE" id="PS51192">
    <property type="entry name" value="HELICASE_ATP_BIND_1"/>
    <property type="match status" value="1"/>
</dbReference>
<dbReference type="GO" id="GO:0005524">
    <property type="term" value="F:ATP binding"/>
    <property type="evidence" value="ECO:0007669"/>
    <property type="project" value="UniProtKB-KW"/>
</dbReference>
<dbReference type="SMART" id="SM00490">
    <property type="entry name" value="HELICc"/>
    <property type="match status" value="1"/>
</dbReference>
<dbReference type="CDD" id="cd18787">
    <property type="entry name" value="SF2_C_DEAD"/>
    <property type="match status" value="1"/>
</dbReference>
<dbReference type="Pfam" id="PF00271">
    <property type="entry name" value="Helicase_C"/>
    <property type="match status" value="1"/>
</dbReference>
<evidence type="ECO:0000313" key="12">
    <source>
        <dbReference type="Proteomes" id="UP000448943"/>
    </source>
</evidence>
<evidence type="ECO:0000256" key="4">
    <source>
        <dbReference type="ARBA" id="ARBA00022840"/>
    </source>
</evidence>
<feature type="region of interest" description="Disordered" evidence="7">
    <location>
        <begin position="364"/>
        <end position="459"/>
    </location>
</feature>
<dbReference type="EMBL" id="SIJB01000028">
    <property type="protein sequence ID" value="NBI29899.1"/>
    <property type="molecule type" value="Genomic_DNA"/>
</dbReference>
<dbReference type="InterPro" id="IPR001650">
    <property type="entry name" value="Helicase_C-like"/>
</dbReference>
<keyword evidence="4" id="KW-0067">ATP-binding</keyword>
<proteinExistence type="inferred from homology"/>
<evidence type="ECO:0000256" key="1">
    <source>
        <dbReference type="ARBA" id="ARBA00022741"/>
    </source>
</evidence>